<reference evidence="2" key="1">
    <citation type="journal article" date="2014" name="Microb. Cell Fact.">
        <title>Exploiting Issatchenkia orientalis SD108 for succinic acid production.</title>
        <authorList>
            <person name="Xiao H."/>
            <person name="Shao Z."/>
            <person name="Jiang Y."/>
            <person name="Dole S."/>
            <person name="Zhao H."/>
        </authorList>
    </citation>
    <scope>NUCLEOTIDE SEQUENCE [LARGE SCALE GENOMIC DNA]</scope>
    <source>
        <strain evidence="2">SD108</strain>
    </source>
</reference>
<protein>
    <submittedName>
        <fullName evidence="1">Uncharacterized protein</fullName>
    </submittedName>
</protein>
<dbReference type="EMBL" id="JQFK01002108">
    <property type="protein sequence ID" value="KGK32564.1"/>
    <property type="molecule type" value="Genomic_DNA"/>
</dbReference>
<name>A0A099NKC5_PICKU</name>
<dbReference type="Proteomes" id="UP000029867">
    <property type="component" value="Unassembled WGS sequence"/>
</dbReference>
<comment type="caution">
    <text evidence="1">The sequence shown here is derived from an EMBL/GenBank/DDBJ whole genome shotgun (WGS) entry which is preliminary data.</text>
</comment>
<sequence length="45" mass="5626">MIYQIIRYMKKYHLYLSNSTDSFICDKWVQFTSENSKPNKFPFRR</sequence>
<proteinExistence type="predicted"/>
<dbReference type="AlphaFoldDB" id="A0A099NKC5"/>
<accession>A0A099NKC5</accession>
<evidence type="ECO:0000313" key="1">
    <source>
        <dbReference type="EMBL" id="KGK32564.1"/>
    </source>
</evidence>
<gene>
    <name evidence="1" type="ORF">JL09_g6829</name>
</gene>
<dbReference type="HOGENOM" id="CLU_3207746_0_0_1"/>
<evidence type="ECO:0000313" key="2">
    <source>
        <dbReference type="Proteomes" id="UP000029867"/>
    </source>
</evidence>
<organism evidence="1 2">
    <name type="scientific">Pichia kudriavzevii</name>
    <name type="common">Yeast</name>
    <name type="synonym">Issatchenkia orientalis</name>
    <dbReference type="NCBI Taxonomy" id="4909"/>
    <lineage>
        <taxon>Eukaryota</taxon>
        <taxon>Fungi</taxon>
        <taxon>Dikarya</taxon>
        <taxon>Ascomycota</taxon>
        <taxon>Saccharomycotina</taxon>
        <taxon>Pichiomycetes</taxon>
        <taxon>Pichiales</taxon>
        <taxon>Pichiaceae</taxon>
        <taxon>Pichia</taxon>
    </lineage>
</organism>